<feature type="compositionally biased region" description="Basic and acidic residues" evidence="1">
    <location>
        <begin position="145"/>
        <end position="158"/>
    </location>
</feature>
<comment type="caution">
    <text evidence="2">The sequence shown here is derived from an EMBL/GenBank/DDBJ whole genome shotgun (WGS) entry which is preliminary data.</text>
</comment>
<protein>
    <submittedName>
        <fullName evidence="2">Uncharacterized protein</fullName>
    </submittedName>
</protein>
<dbReference type="AlphaFoldDB" id="A0A699J6F5"/>
<dbReference type="EMBL" id="BKCJ010372251">
    <property type="protein sequence ID" value="GFA12200.1"/>
    <property type="molecule type" value="Genomic_DNA"/>
</dbReference>
<organism evidence="2">
    <name type="scientific">Tanacetum cinerariifolium</name>
    <name type="common">Dalmatian daisy</name>
    <name type="synonym">Chrysanthemum cinerariifolium</name>
    <dbReference type="NCBI Taxonomy" id="118510"/>
    <lineage>
        <taxon>Eukaryota</taxon>
        <taxon>Viridiplantae</taxon>
        <taxon>Streptophyta</taxon>
        <taxon>Embryophyta</taxon>
        <taxon>Tracheophyta</taxon>
        <taxon>Spermatophyta</taxon>
        <taxon>Magnoliopsida</taxon>
        <taxon>eudicotyledons</taxon>
        <taxon>Gunneridae</taxon>
        <taxon>Pentapetalae</taxon>
        <taxon>asterids</taxon>
        <taxon>campanulids</taxon>
        <taxon>Asterales</taxon>
        <taxon>Asteraceae</taxon>
        <taxon>Asteroideae</taxon>
        <taxon>Anthemideae</taxon>
        <taxon>Anthemidinae</taxon>
        <taxon>Tanacetum</taxon>
    </lineage>
</organism>
<feature type="compositionally biased region" description="Basic residues" evidence="1">
    <location>
        <begin position="159"/>
        <end position="169"/>
    </location>
</feature>
<accession>A0A699J6F5</accession>
<feature type="region of interest" description="Disordered" evidence="1">
    <location>
        <begin position="115"/>
        <end position="169"/>
    </location>
</feature>
<proteinExistence type="predicted"/>
<name>A0A699J6F5_TANCI</name>
<sequence length="187" mass="21424">MNPQEKQQVVARDKKWVPFTERVKVQGTDSYEFLLTNKKRVVNADVFRTFLDICSRVEGVNFTDVPNDDTTLAFLIKLGYKCPLYKHTNLFVDHTHQPWRTMAAIIYKCLSGKTTSNDKLHSPKKSRGRGLQGKKIAYDSQETVDVSKESEPEPELVKRKTSSKRRVKKKVTLSADDNIISYDPDTA</sequence>
<reference evidence="2" key="1">
    <citation type="journal article" date="2019" name="Sci. Rep.">
        <title>Draft genome of Tanacetum cinerariifolium, the natural source of mosquito coil.</title>
        <authorList>
            <person name="Yamashiro T."/>
            <person name="Shiraishi A."/>
            <person name="Satake H."/>
            <person name="Nakayama K."/>
        </authorList>
    </citation>
    <scope>NUCLEOTIDE SEQUENCE</scope>
</reference>
<gene>
    <name evidence="2" type="ORF">Tci_584172</name>
</gene>
<evidence type="ECO:0000256" key="1">
    <source>
        <dbReference type="SAM" id="MobiDB-lite"/>
    </source>
</evidence>
<evidence type="ECO:0000313" key="2">
    <source>
        <dbReference type="EMBL" id="GFA12200.1"/>
    </source>
</evidence>